<keyword evidence="5" id="KW-0573">Peptidoglycan synthesis</keyword>
<dbReference type="Proteomes" id="UP000284794">
    <property type="component" value="Unassembled WGS sequence"/>
</dbReference>
<dbReference type="SUPFAM" id="SSF56601">
    <property type="entry name" value="beta-lactamase/transpeptidase-like"/>
    <property type="match status" value="1"/>
</dbReference>
<name>A0A414DDC0_9FIRM</name>
<keyword evidence="6" id="KW-0961">Cell wall biogenesis/degradation</keyword>
<evidence type="ECO:0000313" key="12">
    <source>
        <dbReference type="EMBL" id="RHC14187.1"/>
    </source>
</evidence>
<evidence type="ECO:0000256" key="2">
    <source>
        <dbReference type="ARBA" id="ARBA00022729"/>
    </source>
</evidence>
<comment type="caution">
    <text evidence="13">The sequence shown here is derived from an EMBL/GenBank/DDBJ whole genome shotgun (WGS) entry which is preliminary data.</text>
</comment>
<dbReference type="Proteomes" id="UP000285844">
    <property type="component" value="Unassembled WGS sequence"/>
</dbReference>
<feature type="binding site" evidence="8">
    <location>
        <position position="318"/>
    </location>
    <ligand>
        <name>substrate</name>
    </ligand>
</feature>
<keyword evidence="2" id="KW-0732">Signal</keyword>
<dbReference type="InterPro" id="IPR001967">
    <property type="entry name" value="Peptidase_S11_N"/>
</dbReference>
<dbReference type="AlphaFoldDB" id="A0A414DDC0"/>
<sequence>MREELLKMKYDNYDEDAIRRSRKRKSQLMKKKRQKILRRRLIMMAAVTFLIVLAVVIVNVTLGLKKTLGQKAAFASDITDETQSEILMPTEAPTEPPLIYAQMAEDYQDLSADAQIASPYAALLDVNNHRIIAGKLADTKIYPASMTKVMTLIVVSENIDKMPKTYTFGFEMLNRLYREEASVAGFLEGETVDVEDLMYGLVLPSGADAAEALAIMVAGSNEEFAKLMNEKCKALGLKYTHFTNPTGLYDEEQYTTPSEMAMIMEYAMKDETRAKVLGTYQYKTKATEQHPEGIPLTSTMYSRIYGNEAPGVLVKGGKTGFTNEAGSCLVSYAITNKGNAYVFCTGGATYRWAPVYDEIYVYKNIIPASVKDLETETTKMSPNN</sequence>
<evidence type="ECO:0000256" key="8">
    <source>
        <dbReference type="PIRSR" id="PIRSR618044-2"/>
    </source>
</evidence>
<feature type="transmembrane region" description="Helical" evidence="10">
    <location>
        <begin position="41"/>
        <end position="64"/>
    </location>
</feature>
<proteinExistence type="inferred from homology"/>
<dbReference type="GO" id="GO:0006508">
    <property type="term" value="P:proteolysis"/>
    <property type="evidence" value="ECO:0007669"/>
    <property type="project" value="InterPro"/>
</dbReference>
<evidence type="ECO:0000259" key="11">
    <source>
        <dbReference type="Pfam" id="PF00768"/>
    </source>
</evidence>
<keyword evidence="10" id="KW-0472">Membrane</keyword>
<accession>A0A414DDC0</accession>
<evidence type="ECO:0000256" key="3">
    <source>
        <dbReference type="ARBA" id="ARBA00022801"/>
    </source>
</evidence>
<dbReference type="EMBL" id="QROY01000001">
    <property type="protein sequence ID" value="RHL72370.1"/>
    <property type="molecule type" value="Genomic_DNA"/>
</dbReference>
<protein>
    <submittedName>
        <fullName evidence="13">D-alanyl-D-alanine carboxypeptidase</fullName>
    </submittedName>
</protein>
<evidence type="ECO:0000256" key="4">
    <source>
        <dbReference type="ARBA" id="ARBA00022960"/>
    </source>
</evidence>
<dbReference type="Gene3D" id="3.40.710.10">
    <property type="entry name" value="DD-peptidase/beta-lactamase superfamily"/>
    <property type="match status" value="1"/>
</dbReference>
<keyword evidence="10" id="KW-1133">Transmembrane helix</keyword>
<gene>
    <name evidence="14" type="ORF">DW007_00470</name>
    <name evidence="13" type="ORF">DW811_07420</name>
    <name evidence="12" type="ORF">DW858_03860</name>
</gene>
<keyword evidence="4" id="KW-0133">Cell shape</keyword>
<evidence type="ECO:0000256" key="10">
    <source>
        <dbReference type="SAM" id="Phobius"/>
    </source>
</evidence>
<feature type="active site" description="Acyl-ester intermediate" evidence="7">
    <location>
        <position position="145"/>
    </location>
</feature>
<dbReference type="PRINTS" id="PR00725">
    <property type="entry name" value="DADACBPTASE1"/>
</dbReference>
<evidence type="ECO:0000313" key="16">
    <source>
        <dbReference type="Proteomes" id="UP000285201"/>
    </source>
</evidence>
<feature type="active site" description="Proton acceptor" evidence="7">
    <location>
        <position position="148"/>
    </location>
</feature>
<comment type="similarity">
    <text evidence="1 9">Belongs to the peptidase S11 family.</text>
</comment>
<evidence type="ECO:0000313" key="17">
    <source>
        <dbReference type="Proteomes" id="UP000285844"/>
    </source>
</evidence>
<evidence type="ECO:0000256" key="9">
    <source>
        <dbReference type="RuleBase" id="RU004016"/>
    </source>
</evidence>
<keyword evidence="13" id="KW-0645">Protease</keyword>
<evidence type="ECO:0000256" key="5">
    <source>
        <dbReference type="ARBA" id="ARBA00022984"/>
    </source>
</evidence>
<dbReference type="InterPro" id="IPR018044">
    <property type="entry name" value="Peptidase_S11"/>
</dbReference>
<dbReference type="Pfam" id="PF00768">
    <property type="entry name" value="Peptidase_S11"/>
    <property type="match status" value="1"/>
</dbReference>
<dbReference type="EMBL" id="QSIS01000008">
    <property type="protein sequence ID" value="RHD08558.1"/>
    <property type="molecule type" value="Genomic_DNA"/>
</dbReference>
<dbReference type="EMBL" id="QSHM01000003">
    <property type="protein sequence ID" value="RHC14187.1"/>
    <property type="molecule type" value="Genomic_DNA"/>
</dbReference>
<feature type="active site" evidence="7">
    <location>
        <position position="205"/>
    </location>
</feature>
<keyword evidence="3" id="KW-0378">Hydrolase</keyword>
<dbReference type="GO" id="GO:0008360">
    <property type="term" value="P:regulation of cell shape"/>
    <property type="evidence" value="ECO:0007669"/>
    <property type="project" value="UniProtKB-KW"/>
</dbReference>
<dbReference type="GO" id="GO:0009252">
    <property type="term" value="P:peptidoglycan biosynthetic process"/>
    <property type="evidence" value="ECO:0007669"/>
    <property type="project" value="UniProtKB-KW"/>
</dbReference>
<evidence type="ECO:0000313" key="13">
    <source>
        <dbReference type="EMBL" id="RHD08558.1"/>
    </source>
</evidence>
<dbReference type="GO" id="GO:0009002">
    <property type="term" value="F:serine-type D-Ala-D-Ala carboxypeptidase activity"/>
    <property type="evidence" value="ECO:0007669"/>
    <property type="project" value="InterPro"/>
</dbReference>
<evidence type="ECO:0000256" key="7">
    <source>
        <dbReference type="PIRSR" id="PIRSR618044-1"/>
    </source>
</evidence>
<dbReference type="GO" id="GO:0071555">
    <property type="term" value="P:cell wall organization"/>
    <property type="evidence" value="ECO:0007669"/>
    <property type="project" value="UniProtKB-KW"/>
</dbReference>
<dbReference type="InterPro" id="IPR012338">
    <property type="entry name" value="Beta-lactam/transpept-like"/>
</dbReference>
<evidence type="ECO:0000313" key="14">
    <source>
        <dbReference type="EMBL" id="RHL72370.1"/>
    </source>
</evidence>
<evidence type="ECO:0000256" key="1">
    <source>
        <dbReference type="ARBA" id="ARBA00007164"/>
    </source>
</evidence>
<reference evidence="15 16" key="1">
    <citation type="submission" date="2018-08" db="EMBL/GenBank/DDBJ databases">
        <title>A genome reference for cultivated species of the human gut microbiota.</title>
        <authorList>
            <person name="Zou Y."/>
            <person name="Xue W."/>
            <person name="Luo G."/>
        </authorList>
    </citation>
    <scope>NUCLEOTIDE SEQUENCE [LARGE SCALE GENOMIC DNA]</scope>
    <source>
        <strain evidence="14 16">AF36-7BH</strain>
        <strain evidence="13 15">AM32-2AC</strain>
        <strain evidence="12 17">AM37-3BH</strain>
    </source>
</reference>
<dbReference type="PANTHER" id="PTHR21581">
    <property type="entry name" value="D-ALANYL-D-ALANINE CARBOXYPEPTIDASE"/>
    <property type="match status" value="1"/>
</dbReference>
<organism evidence="13 15">
    <name type="scientific">Lachnospira eligens</name>
    <dbReference type="NCBI Taxonomy" id="39485"/>
    <lineage>
        <taxon>Bacteria</taxon>
        <taxon>Bacillati</taxon>
        <taxon>Bacillota</taxon>
        <taxon>Clostridia</taxon>
        <taxon>Lachnospirales</taxon>
        <taxon>Lachnospiraceae</taxon>
        <taxon>Lachnospira</taxon>
    </lineage>
</organism>
<feature type="domain" description="Peptidase S11 D-alanyl-D-alanine carboxypeptidase A N-terminal" evidence="11">
    <location>
        <begin position="113"/>
        <end position="337"/>
    </location>
</feature>
<keyword evidence="10" id="KW-0812">Transmembrane</keyword>
<keyword evidence="13" id="KW-0121">Carboxypeptidase</keyword>
<evidence type="ECO:0000313" key="15">
    <source>
        <dbReference type="Proteomes" id="UP000284794"/>
    </source>
</evidence>
<evidence type="ECO:0000256" key="6">
    <source>
        <dbReference type="ARBA" id="ARBA00023316"/>
    </source>
</evidence>
<dbReference type="Proteomes" id="UP000285201">
    <property type="component" value="Unassembled WGS sequence"/>
</dbReference>
<dbReference type="PANTHER" id="PTHR21581:SF6">
    <property type="entry name" value="TRAFFICKING PROTEIN PARTICLE COMPLEX SUBUNIT 12"/>
    <property type="match status" value="1"/>
</dbReference>